<feature type="region of interest" description="Disordered" evidence="1">
    <location>
        <begin position="401"/>
        <end position="425"/>
    </location>
</feature>
<proteinExistence type="predicted"/>
<sequence>MENRKAPFGKSASMSTLQQNDQQSTQYANQPVYVDQYQALQQSPGFQGFRTTQTAKMWTPPFSGFLTPGSPWNNTSNGLADHGPSPFLPNPNNWVAGSGSSGSDATVTPDHVNNDLSGMISKASLNTNSIANTSWDKAITDIVAPRPTFRRYTADELLAIGASSYSNALRSTLLNLGLAQPESNGHLESTGERNANFPGSNMPDKSWLPGLGHPSLGSEKHSPHKDIYVPGGFAHHRRVSSRVSSLPAIPSPLGPRHYVDDLGSDVSGLVSPVPASSATKRRDQEKDDDSDSADDGLQIIGLDVPVRLTSDPDSPFFNPSISVHGHARKITDPFVDYENVFDDSPTPSPSMSKVARMPIPTARSGTNARQSSLALSPGRWVTREYANSPAPLPSQSVVSMSPGYVETPSPRKPDFRFTESTTPRTSSFDNFAQANDRVDLPIPPPPLSSVQGRLFHTSETRAQLDARADVRAEWIRTEAKKIADLGRLSFAAAQQYQQMGSQKDFELWQKFSKAYEDATNLEKRQEERRNMFMPQGMKAMRTGDENLAGDDSAAFTNGNHSNGDAAQVQGSLFGWKMAYMERVCAETKRRAAEKKESETDDDEITPNMLATLSKDEKKDLRKHLVARLEKATTEKAFV</sequence>
<dbReference type="EMBL" id="ML978176">
    <property type="protein sequence ID" value="KAF2032021.1"/>
    <property type="molecule type" value="Genomic_DNA"/>
</dbReference>
<evidence type="ECO:0000256" key="1">
    <source>
        <dbReference type="SAM" id="MobiDB-lite"/>
    </source>
</evidence>
<feature type="compositionally biased region" description="Basic and acidic residues" evidence="1">
    <location>
        <begin position="218"/>
        <end position="227"/>
    </location>
</feature>
<evidence type="ECO:0000313" key="3">
    <source>
        <dbReference type="Proteomes" id="UP000799777"/>
    </source>
</evidence>
<feature type="compositionally biased region" description="Polar residues" evidence="1">
    <location>
        <begin position="12"/>
        <end position="29"/>
    </location>
</feature>
<gene>
    <name evidence="2" type="ORF">EK21DRAFT_87628</name>
</gene>
<protein>
    <submittedName>
        <fullName evidence="2">Uncharacterized protein</fullName>
    </submittedName>
</protein>
<accession>A0A9P4HBP9</accession>
<evidence type="ECO:0000313" key="2">
    <source>
        <dbReference type="EMBL" id="KAF2032021.1"/>
    </source>
</evidence>
<organism evidence="2 3">
    <name type="scientific">Setomelanomma holmii</name>
    <dbReference type="NCBI Taxonomy" id="210430"/>
    <lineage>
        <taxon>Eukaryota</taxon>
        <taxon>Fungi</taxon>
        <taxon>Dikarya</taxon>
        <taxon>Ascomycota</taxon>
        <taxon>Pezizomycotina</taxon>
        <taxon>Dothideomycetes</taxon>
        <taxon>Pleosporomycetidae</taxon>
        <taxon>Pleosporales</taxon>
        <taxon>Pleosporineae</taxon>
        <taxon>Phaeosphaeriaceae</taxon>
        <taxon>Setomelanomma</taxon>
    </lineage>
</organism>
<comment type="caution">
    <text evidence="2">The sequence shown here is derived from an EMBL/GenBank/DDBJ whole genome shotgun (WGS) entry which is preliminary data.</text>
</comment>
<reference evidence="2" key="1">
    <citation type="journal article" date="2020" name="Stud. Mycol.">
        <title>101 Dothideomycetes genomes: a test case for predicting lifestyles and emergence of pathogens.</title>
        <authorList>
            <person name="Haridas S."/>
            <person name="Albert R."/>
            <person name="Binder M."/>
            <person name="Bloem J."/>
            <person name="Labutti K."/>
            <person name="Salamov A."/>
            <person name="Andreopoulos B."/>
            <person name="Baker S."/>
            <person name="Barry K."/>
            <person name="Bills G."/>
            <person name="Bluhm B."/>
            <person name="Cannon C."/>
            <person name="Castanera R."/>
            <person name="Culley D."/>
            <person name="Daum C."/>
            <person name="Ezra D."/>
            <person name="Gonzalez J."/>
            <person name="Henrissat B."/>
            <person name="Kuo A."/>
            <person name="Liang C."/>
            <person name="Lipzen A."/>
            <person name="Lutzoni F."/>
            <person name="Magnuson J."/>
            <person name="Mondo S."/>
            <person name="Nolan M."/>
            <person name="Ohm R."/>
            <person name="Pangilinan J."/>
            <person name="Park H.-J."/>
            <person name="Ramirez L."/>
            <person name="Alfaro M."/>
            <person name="Sun H."/>
            <person name="Tritt A."/>
            <person name="Yoshinaga Y."/>
            <person name="Zwiers L.-H."/>
            <person name="Turgeon B."/>
            <person name="Goodwin S."/>
            <person name="Spatafora J."/>
            <person name="Crous P."/>
            <person name="Grigoriev I."/>
        </authorList>
    </citation>
    <scope>NUCLEOTIDE SEQUENCE</scope>
    <source>
        <strain evidence="2">CBS 110217</strain>
    </source>
</reference>
<dbReference type="AlphaFoldDB" id="A0A9P4HBP9"/>
<keyword evidence="3" id="KW-1185">Reference proteome</keyword>
<name>A0A9P4HBP9_9PLEO</name>
<dbReference type="Proteomes" id="UP000799777">
    <property type="component" value="Unassembled WGS sequence"/>
</dbReference>
<feature type="region of interest" description="Disordered" evidence="1">
    <location>
        <begin position="259"/>
        <end position="296"/>
    </location>
</feature>
<feature type="region of interest" description="Disordered" evidence="1">
    <location>
        <begin position="590"/>
        <end position="611"/>
    </location>
</feature>
<dbReference type="OrthoDB" id="3692823at2759"/>
<feature type="region of interest" description="Disordered" evidence="1">
    <location>
        <begin position="184"/>
        <end position="231"/>
    </location>
</feature>
<feature type="region of interest" description="Disordered" evidence="1">
    <location>
        <begin position="1"/>
        <end position="29"/>
    </location>
</feature>